<proteinExistence type="predicted"/>
<accession>A0A173UEX2</accession>
<protein>
    <submittedName>
        <fullName evidence="1">Putative membrane protein</fullName>
    </submittedName>
</protein>
<evidence type="ECO:0000313" key="1">
    <source>
        <dbReference type="EMBL" id="CUN12896.1"/>
    </source>
</evidence>
<name>A0A173UEX2_EUBRA</name>
<dbReference type="Proteomes" id="UP000095492">
    <property type="component" value="Unassembled WGS sequence"/>
</dbReference>
<organism evidence="1 2">
    <name type="scientific">Eubacterium ramulus</name>
    <dbReference type="NCBI Taxonomy" id="39490"/>
    <lineage>
        <taxon>Bacteria</taxon>
        <taxon>Bacillati</taxon>
        <taxon>Bacillota</taxon>
        <taxon>Clostridia</taxon>
        <taxon>Eubacteriales</taxon>
        <taxon>Eubacteriaceae</taxon>
        <taxon>Eubacterium</taxon>
    </lineage>
</organism>
<dbReference type="EMBL" id="CYYA01000013">
    <property type="protein sequence ID" value="CUN12896.1"/>
    <property type="molecule type" value="Genomic_DNA"/>
</dbReference>
<dbReference type="NCBIfam" id="TIGR04086">
    <property type="entry name" value="TIGR04086_membr"/>
    <property type="match status" value="1"/>
</dbReference>
<dbReference type="GeneID" id="97391683"/>
<reference evidence="1 2" key="1">
    <citation type="submission" date="2015-09" db="EMBL/GenBank/DDBJ databases">
        <authorList>
            <consortium name="Pathogen Informatics"/>
        </authorList>
    </citation>
    <scope>NUCLEOTIDE SEQUENCE [LARGE SCALE GENOMIC DNA]</scope>
    <source>
        <strain evidence="1 2">2789STDY5608891</strain>
    </source>
</reference>
<evidence type="ECO:0000313" key="2">
    <source>
        <dbReference type="Proteomes" id="UP000095492"/>
    </source>
</evidence>
<sequence>MEHAEGNRKIVLKVLSTLLIMYILTGVALFVLAFLLYKMELTENIVTIGITAIYVVSGLLGGIIIGKRMKTRRFLWGIIMGAAYFLVLLIGSALLNRGLTSDMLHIGLTLVMCMGAGMIGGMVS</sequence>
<dbReference type="AlphaFoldDB" id="A0A173UEX2"/>
<dbReference type="Pfam" id="PF12670">
    <property type="entry name" value="DUF3792"/>
    <property type="match status" value="1"/>
</dbReference>
<dbReference type="STRING" id="39490.ERS852448_01996"/>
<dbReference type="RefSeq" id="WP_022035859.1">
    <property type="nucleotide sequence ID" value="NZ_CAXUGT010000010.1"/>
</dbReference>
<dbReference type="OrthoDB" id="1779887at2"/>
<dbReference type="InterPro" id="IPR023804">
    <property type="entry name" value="DUF3792_TM"/>
</dbReference>
<gene>
    <name evidence="1" type="ORF">ERS852448_01996</name>
</gene>